<organism evidence="4 5">
    <name type="scientific">Mycolicibacterium sphagni</name>
    <dbReference type="NCBI Taxonomy" id="1786"/>
    <lineage>
        <taxon>Bacteria</taxon>
        <taxon>Bacillati</taxon>
        <taxon>Actinomycetota</taxon>
        <taxon>Actinomycetes</taxon>
        <taxon>Mycobacteriales</taxon>
        <taxon>Mycobacteriaceae</taxon>
        <taxon>Mycolicibacterium</taxon>
    </lineage>
</organism>
<dbReference type="CDD" id="cd01949">
    <property type="entry name" value="GGDEF"/>
    <property type="match status" value="1"/>
</dbReference>
<evidence type="ECO:0000313" key="5">
    <source>
        <dbReference type="Proteomes" id="UP000216063"/>
    </source>
</evidence>
<dbReference type="InterPro" id="IPR029787">
    <property type="entry name" value="Nucleotide_cyclase"/>
</dbReference>
<dbReference type="AlphaFoldDB" id="A0A255DAL9"/>
<dbReference type="SMART" id="SM00091">
    <property type="entry name" value="PAS"/>
    <property type="match status" value="2"/>
</dbReference>
<dbReference type="InterPro" id="IPR035965">
    <property type="entry name" value="PAS-like_dom_sf"/>
</dbReference>
<dbReference type="PANTHER" id="PTHR44757:SF2">
    <property type="entry name" value="BIOFILM ARCHITECTURE MAINTENANCE PROTEIN MBAA"/>
    <property type="match status" value="1"/>
</dbReference>
<feature type="domain" description="PAC" evidence="2">
    <location>
        <begin position="185"/>
        <end position="238"/>
    </location>
</feature>
<dbReference type="PROSITE" id="PS50887">
    <property type="entry name" value="GGDEF"/>
    <property type="match status" value="1"/>
</dbReference>
<reference evidence="4 5" key="1">
    <citation type="submission" date="2017-07" db="EMBL/GenBank/DDBJ databases">
        <title>The new phylogeny of genus Mycobacterium.</title>
        <authorList>
            <person name="Tortoli E."/>
            <person name="Trovato A."/>
            <person name="Cirillo D.M."/>
        </authorList>
    </citation>
    <scope>NUCLEOTIDE SEQUENCE [LARGE SCALE GENOMIC DNA]</scope>
    <source>
        <strain evidence="4 5">ATCC 33027</strain>
    </source>
</reference>
<dbReference type="SUPFAM" id="SSF55073">
    <property type="entry name" value="Nucleotide cyclase"/>
    <property type="match status" value="1"/>
</dbReference>
<gene>
    <name evidence="4" type="ORF">CG716_21485</name>
</gene>
<feature type="domain" description="PAS" evidence="1">
    <location>
        <begin position="128"/>
        <end position="181"/>
    </location>
</feature>
<comment type="caution">
    <text evidence="4">The sequence shown here is derived from an EMBL/GenBank/DDBJ whole genome shotgun (WGS) entry which is preliminary data.</text>
</comment>
<keyword evidence="5" id="KW-1185">Reference proteome</keyword>
<dbReference type="InterPro" id="IPR000014">
    <property type="entry name" value="PAS"/>
</dbReference>
<dbReference type="Pfam" id="PF08447">
    <property type="entry name" value="PAS_3"/>
    <property type="match status" value="1"/>
</dbReference>
<feature type="domain" description="GGDEF" evidence="3">
    <location>
        <begin position="264"/>
        <end position="391"/>
    </location>
</feature>
<dbReference type="Gene3D" id="3.30.450.20">
    <property type="entry name" value="PAS domain"/>
    <property type="match status" value="2"/>
</dbReference>
<proteinExistence type="predicted"/>
<dbReference type="NCBIfam" id="TIGR00229">
    <property type="entry name" value="sensory_box"/>
    <property type="match status" value="2"/>
</dbReference>
<dbReference type="PANTHER" id="PTHR44757">
    <property type="entry name" value="DIGUANYLATE CYCLASE DGCP"/>
    <property type="match status" value="1"/>
</dbReference>
<dbReference type="NCBIfam" id="TIGR00254">
    <property type="entry name" value="GGDEF"/>
    <property type="match status" value="1"/>
</dbReference>
<dbReference type="SMART" id="SM00086">
    <property type="entry name" value="PAC"/>
    <property type="match status" value="2"/>
</dbReference>
<evidence type="ECO:0000259" key="3">
    <source>
        <dbReference type="PROSITE" id="PS50887"/>
    </source>
</evidence>
<protein>
    <recommendedName>
        <fullName evidence="6">Sensor domain-containing diguanylate cyclase</fullName>
    </recommendedName>
</protein>
<dbReference type="InterPro" id="IPR013656">
    <property type="entry name" value="PAS_4"/>
</dbReference>
<dbReference type="InterPro" id="IPR000700">
    <property type="entry name" value="PAS-assoc_C"/>
</dbReference>
<name>A0A255DAL9_9MYCO</name>
<dbReference type="Pfam" id="PF00990">
    <property type="entry name" value="GGDEF"/>
    <property type="match status" value="1"/>
</dbReference>
<dbReference type="CDD" id="cd00130">
    <property type="entry name" value="PAS"/>
    <property type="match status" value="2"/>
</dbReference>
<evidence type="ECO:0000259" key="1">
    <source>
        <dbReference type="PROSITE" id="PS50112"/>
    </source>
</evidence>
<dbReference type="EMBL" id="NOZR01000021">
    <property type="protein sequence ID" value="OYN76477.1"/>
    <property type="molecule type" value="Genomic_DNA"/>
</dbReference>
<dbReference type="PROSITE" id="PS50113">
    <property type="entry name" value="PAC"/>
    <property type="match status" value="1"/>
</dbReference>
<dbReference type="SUPFAM" id="SSF55785">
    <property type="entry name" value="PYP-like sensor domain (PAS domain)"/>
    <property type="match status" value="2"/>
</dbReference>
<dbReference type="Gene3D" id="3.30.70.270">
    <property type="match status" value="1"/>
</dbReference>
<dbReference type="SMART" id="SM00267">
    <property type="entry name" value="GGDEF"/>
    <property type="match status" value="1"/>
</dbReference>
<dbReference type="Pfam" id="PF08448">
    <property type="entry name" value="PAS_4"/>
    <property type="match status" value="1"/>
</dbReference>
<dbReference type="InterPro" id="IPR052155">
    <property type="entry name" value="Biofilm_reg_signaling"/>
</dbReference>
<evidence type="ECO:0008006" key="6">
    <source>
        <dbReference type="Google" id="ProtNLM"/>
    </source>
</evidence>
<dbReference type="InterPro" id="IPR043128">
    <property type="entry name" value="Rev_trsase/Diguanyl_cyclase"/>
</dbReference>
<dbReference type="PROSITE" id="PS50112">
    <property type="entry name" value="PAS"/>
    <property type="match status" value="1"/>
</dbReference>
<dbReference type="OrthoDB" id="23692at2"/>
<sequence length="391" mass="43035">MIGYWDRQLRNVFANHSYFDYVGLTPDQMHGKPMVEITGATVFEQIQPYVDAALAGEPQIFQSAMVDTHRTQRHFQTSYIPDVIDGEVRGFIVQAIDVTARVEAEEARDEALRLFQLRMANAPFGEAVLTTTGHALMVNPALCQLVGCTSEDLAGSTYRDFVHPDELAAAMEQHRRLVAGEVAQISAEHRYLRPDGTTIWVQRNAVLAPGHEYGVEDVIIAQFQDVTARRVAEGELALLVGTDRLTGLYNRHALVGRIEEHQCGPVGLIFIDLDGFKQVNDMHGHAAGDMVLVEVARRLKDAVSEPNSVYRLGGDEFVVLVPGASRDAVVADLATTVCAAMTGRYPGAADDFHLTASVGWTHGPADDAEELIGKADVDMYRHKARLRESAW</sequence>
<dbReference type="InterPro" id="IPR000160">
    <property type="entry name" value="GGDEF_dom"/>
</dbReference>
<evidence type="ECO:0000313" key="4">
    <source>
        <dbReference type="EMBL" id="OYN76477.1"/>
    </source>
</evidence>
<accession>A0A255DAL9</accession>
<dbReference type="Proteomes" id="UP000216063">
    <property type="component" value="Unassembled WGS sequence"/>
</dbReference>
<dbReference type="InterPro" id="IPR001610">
    <property type="entry name" value="PAC"/>
</dbReference>
<dbReference type="InterPro" id="IPR013655">
    <property type="entry name" value="PAS_fold_3"/>
</dbReference>
<evidence type="ECO:0000259" key="2">
    <source>
        <dbReference type="PROSITE" id="PS50113"/>
    </source>
</evidence>